<sequence>MFSFLIPPERFDGHKFDSSLIDWLDTQDLAMQLIELKSPALWMTKFAELREELETTEDKNHGTCIYACWKSVPDKFCCFKNVALALLSVFGSTYLCGQVFSHEGRAQPLPQSFDC</sequence>
<keyword evidence="2" id="KW-1185">Reference proteome</keyword>
<dbReference type="Proteomes" id="UP001178508">
    <property type="component" value="Chromosome 2"/>
</dbReference>
<name>A0AAV1EQG6_XYRNO</name>
<protein>
    <submittedName>
        <fullName evidence="1">Uncharacterized protein</fullName>
    </submittedName>
</protein>
<gene>
    <name evidence="1" type="ORF">XNOV1_A040514</name>
</gene>
<proteinExistence type="predicted"/>
<accession>A0AAV1EQG6</accession>
<reference evidence="1" key="1">
    <citation type="submission" date="2023-08" db="EMBL/GenBank/DDBJ databases">
        <authorList>
            <person name="Alioto T."/>
            <person name="Alioto T."/>
            <person name="Gomez Garrido J."/>
        </authorList>
    </citation>
    <scope>NUCLEOTIDE SEQUENCE</scope>
</reference>
<evidence type="ECO:0000313" key="2">
    <source>
        <dbReference type="Proteomes" id="UP001178508"/>
    </source>
</evidence>
<dbReference type="EMBL" id="OY660865">
    <property type="protein sequence ID" value="CAJ1050783.1"/>
    <property type="molecule type" value="Genomic_DNA"/>
</dbReference>
<evidence type="ECO:0000313" key="1">
    <source>
        <dbReference type="EMBL" id="CAJ1050783.1"/>
    </source>
</evidence>
<dbReference type="AlphaFoldDB" id="A0AAV1EQG6"/>
<organism evidence="1 2">
    <name type="scientific">Xyrichtys novacula</name>
    <name type="common">Pearly razorfish</name>
    <name type="synonym">Hemipteronotus novacula</name>
    <dbReference type="NCBI Taxonomy" id="13765"/>
    <lineage>
        <taxon>Eukaryota</taxon>
        <taxon>Metazoa</taxon>
        <taxon>Chordata</taxon>
        <taxon>Craniata</taxon>
        <taxon>Vertebrata</taxon>
        <taxon>Euteleostomi</taxon>
        <taxon>Actinopterygii</taxon>
        <taxon>Neopterygii</taxon>
        <taxon>Teleostei</taxon>
        <taxon>Neoteleostei</taxon>
        <taxon>Acanthomorphata</taxon>
        <taxon>Eupercaria</taxon>
        <taxon>Labriformes</taxon>
        <taxon>Labridae</taxon>
        <taxon>Xyrichtys</taxon>
    </lineage>
</organism>